<dbReference type="PROSITE" id="PS50158">
    <property type="entry name" value="ZF_CCHC"/>
    <property type="match status" value="1"/>
</dbReference>
<accession>A0ABQ7QTU7</accession>
<keyword evidence="1" id="KW-0479">Metal-binding</keyword>
<dbReference type="InterPro" id="IPR001878">
    <property type="entry name" value="Znf_CCHC"/>
</dbReference>
<feature type="domain" description="CCHC-type" evidence="2">
    <location>
        <begin position="235"/>
        <end position="249"/>
    </location>
</feature>
<proteinExistence type="predicted"/>
<name>A0ABQ7QTU7_PLUXY</name>
<keyword evidence="1" id="KW-0863">Zinc-finger</keyword>
<protein>
    <recommendedName>
        <fullName evidence="2">CCHC-type domain-containing protein</fullName>
    </recommendedName>
</protein>
<dbReference type="Proteomes" id="UP000823941">
    <property type="component" value="Chromosome 29"/>
</dbReference>
<keyword evidence="1" id="KW-0862">Zinc</keyword>
<evidence type="ECO:0000256" key="1">
    <source>
        <dbReference type="PROSITE-ProRule" id="PRU00047"/>
    </source>
</evidence>
<evidence type="ECO:0000259" key="2">
    <source>
        <dbReference type="PROSITE" id="PS50158"/>
    </source>
</evidence>
<dbReference type="Proteomes" id="UP000823941">
    <property type="component" value="Chromosome 8"/>
</dbReference>
<dbReference type="Gene3D" id="4.10.60.10">
    <property type="entry name" value="Zinc finger, CCHC-type"/>
    <property type="match status" value="1"/>
</dbReference>
<organism evidence="4 5">
    <name type="scientific">Plutella xylostella</name>
    <name type="common">Diamondback moth</name>
    <name type="synonym">Plutella maculipennis</name>
    <dbReference type="NCBI Taxonomy" id="51655"/>
    <lineage>
        <taxon>Eukaryota</taxon>
        <taxon>Metazoa</taxon>
        <taxon>Ecdysozoa</taxon>
        <taxon>Arthropoda</taxon>
        <taxon>Hexapoda</taxon>
        <taxon>Insecta</taxon>
        <taxon>Pterygota</taxon>
        <taxon>Neoptera</taxon>
        <taxon>Endopterygota</taxon>
        <taxon>Lepidoptera</taxon>
        <taxon>Glossata</taxon>
        <taxon>Ditrysia</taxon>
        <taxon>Yponomeutoidea</taxon>
        <taxon>Plutellidae</taxon>
        <taxon>Plutella</taxon>
    </lineage>
</organism>
<sequence>MAAFLGNLSVFDHKVQEWEIFFSRLDQFIKLNKIDKDLKSAVLLTHLSDESYRLVSNLVHPKNIQEVPYDELVKALDDHFKPIRSTFGDKAKFYDAMKGHEESVEEWAARLRGLAIHCGFGTALDTVLRDRFVLGFHTGPERDRLFEQNSTELTFARAVEVAKQATSARAARVAAGSSLAAAPSVKEEPLYRMSGARGGAGRAAAGPARPGNEERCKVCGLRNHNAEKCRYKNLKCQKCGKKGHLKKVCVKKECSVHNLDVDTECDESNLQAICKECELFHLRASK</sequence>
<evidence type="ECO:0000313" key="3">
    <source>
        <dbReference type="EMBL" id="KAG7296008.1"/>
    </source>
</evidence>
<dbReference type="EMBL" id="JAHIBW010000029">
    <property type="protein sequence ID" value="KAG7296008.1"/>
    <property type="molecule type" value="Genomic_DNA"/>
</dbReference>
<dbReference type="EMBL" id="JAHIBW010000008">
    <property type="protein sequence ID" value="KAG7308467.1"/>
    <property type="molecule type" value="Genomic_DNA"/>
</dbReference>
<reference evidence="4 5" key="1">
    <citation type="submission" date="2021-06" db="EMBL/GenBank/DDBJ databases">
        <title>A haploid diamondback moth (Plutella xylostella L.) genome assembly resolves 31 chromosomes and identifies a diamide resistance mutation.</title>
        <authorList>
            <person name="Ward C.M."/>
            <person name="Perry K.D."/>
            <person name="Baker G."/>
            <person name="Powis K."/>
            <person name="Heckel D.G."/>
            <person name="Baxter S.W."/>
        </authorList>
    </citation>
    <scope>NUCLEOTIDE SEQUENCE [LARGE SCALE GENOMIC DNA]</scope>
    <source>
        <strain evidence="4 5">LV</strain>
        <tissue evidence="4">Single pupa</tissue>
    </source>
</reference>
<keyword evidence="5" id="KW-1185">Reference proteome</keyword>
<dbReference type="PANTHER" id="PTHR33198:SF19">
    <property type="entry name" value="CCHC-TYPE DOMAIN-CONTAINING PROTEIN"/>
    <property type="match status" value="1"/>
</dbReference>
<evidence type="ECO:0000313" key="5">
    <source>
        <dbReference type="Proteomes" id="UP000823941"/>
    </source>
</evidence>
<comment type="caution">
    <text evidence="4">The sequence shown here is derived from an EMBL/GenBank/DDBJ whole genome shotgun (WGS) entry which is preliminary data.</text>
</comment>
<gene>
    <name evidence="4" type="ORF">JYU34_005677</name>
    <name evidence="3" type="ORF">JYU34_021104</name>
</gene>
<dbReference type="InterPro" id="IPR036875">
    <property type="entry name" value="Znf_CCHC_sf"/>
</dbReference>
<evidence type="ECO:0000313" key="4">
    <source>
        <dbReference type="EMBL" id="KAG7308467.1"/>
    </source>
</evidence>
<dbReference type="SMART" id="SM00343">
    <property type="entry name" value="ZnF_C2HC"/>
    <property type="match status" value="2"/>
</dbReference>
<dbReference type="PANTHER" id="PTHR33198">
    <property type="entry name" value="ANK_REP_REGION DOMAIN-CONTAINING PROTEIN-RELATED"/>
    <property type="match status" value="1"/>
</dbReference>
<dbReference type="SUPFAM" id="SSF57756">
    <property type="entry name" value="Retrovirus zinc finger-like domains"/>
    <property type="match status" value="1"/>
</dbReference>